<reference evidence="9" key="1">
    <citation type="submission" date="2020-01" db="EMBL/GenBank/DDBJ databases">
        <authorList>
            <person name="Mishra B."/>
        </authorList>
    </citation>
    <scope>NUCLEOTIDE SEQUENCE [LARGE SCALE GENOMIC DNA]</scope>
</reference>
<keyword evidence="10" id="KW-1185">Reference proteome</keyword>
<gene>
    <name evidence="9" type="ORF">MERR_LOCUS35474</name>
</gene>
<evidence type="ECO:0000256" key="3">
    <source>
        <dbReference type="ARBA" id="ARBA00010858"/>
    </source>
</evidence>
<dbReference type="EMBL" id="CACVBM020001385">
    <property type="protein sequence ID" value="CAA7048239.1"/>
    <property type="molecule type" value="Genomic_DNA"/>
</dbReference>
<dbReference type="OrthoDB" id="2016943at2759"/>
<evidence type="ECO:0000313" key="9">
    <source>
        <dbReference type="EMBL" id="CAA7048239.1"/>
    </source>
</evidence>
<comment type="similarity">
    <text evidence="3">Belongs to the oleosin family.</text>
</comment>
<dbReference type="InterPro" id="IPR000136">
    <property type="entry name" value="Oleosin"/>
</dbReference>
<comment type="subcellular location">
    <subcellularLocation>
        <location evidence="2">Lipid droplet</location>
    </subcellularLocation>
    <subcellularLocation>
        <location evidence="1">Membrane</location>
        <topology evidence="1">Multi-pass membrane protein</topology>
    </subcellularLocation>
</comment>
<keyword evidence="6 8" id="KW-1133">Transmembrane helix</keyword>
<dbReference type="AlphaFoldDB" id="A0A6D2JVU4"/>
<dbReference type="GO" id="GO:0009791">
    <property type="term" value="P:post-embryonic development"/>
    <property type="evidence" value="ECO:0007669"/>
    <property type="project" value="UniProtKB-ARBA"/>
</dbReference>
<organism evidence="9 10">
    <name type="scientific">Microthlaspi erraticum</name>
    <dbReference type="NCBI Taxonomy" id="1685480"/>
    <lineage>
        <taxon>Eukaryota</taxon>
        <taxon>Viridiplantae</taxon>
        <taxon>Streptophyta</taxon>
        <taxon>Embryophyta</taxon>
        <taxon>Tracheophyta</taxon>
        <taxon>Spermatophyta</taxon>
        <taxon>Magnoliopsida</taxon>
        <taxon>eudicotyledons</taxon>
        <taxon>Gunneridae</taxon>
        <taxon>Pentapetalae</taxon>
        <taxon>rosids</taxon>
        <taxon>malvids</taxon>
        <taxon>Brassicales</taxon>
        <taxon>Brassicaceae</taxon>
        <taxon>Coluteocarpeae</taxon>
        <taxon>Microthlaspi</taxon>
    </lineage>
</organism>
<dbReference type="GO" id="GO:0019915">
    <property type="term" value="P:lipid storage"/>
    <property type="evidence" value="ECO:0007669"/>
    <property type="project" value="TreeGrafter"/>
</dbReference>
<keyword evidence="4" id="KW-0551">Lipid droplet</keyword>
<feature type="transmembrane region" description="Helical" evidence="8">
    <location>
        <begin position="96"/>
        <end position="129"/>
    </location>
</feature>
<dbReference type="Pfam" id="PF01277">
    <property type="entry name" value="Oleosin"/>
    <property type="match status" value="1"/>
</dbReference>
<evidence type="ECO:0008006" key="11">
    <source>
        <dbReference type="Google" id="ProtNLM"/>
    </source>
</evidence>
<keyword evidence="5 8" id="KW-0812">Transmembrane</keyword>
<dbReference type="GO" id="GO:0048608">
    <property type="term" value="P:reproductive structure development"/>
    <property type="evidence" value="ECO:0007669"/>
    <property type="project" value="UniProtKB-ARBA"/>
</dbReference>
<sequence length="210" mass="22955">MAETQNKSIKIRPILHVFACMCLHFWNLSPFLSPSLSNLTRLSSLILSDMADRTNPSHRPTYGSTTVPRSSHPIASLIRQLQSHAPNSYSGQRFGFLAFFISGGVLLLLTGITFTASVLGFIAFLPIIIISSPIWIPLFLIATGFLSLAGFLFATGAVVSWTYKYFKGMHPLGSNQVDYARSRIYDTAAHVKDYAGGYLHGKLKDAAPGA</sequence>
<evidence type="ECO:0000256" key="5">
    <source>
        <dbReference type="ARBA" id="ARBA00022692"/>
    </source>
</evidence>
<keyword evidence="7 8" id="KW-0472">Membrane</keyword>
<dbReference type="PANTHER" id="PTHR33203">
    <property type="entry name" value="OLEOSIN"/>
    <property type="match status" value="1"/>
</dbReference>
<accession>A0A6D2JVU4</accession>
<protein>
    <recommendedName>
        <fullName evidence="11">Oleosin</fullName>
    </recommendedName>
</protein>
<evidence type="ECO:0000256" key="8">
    <source>
        <dbReference type="SAM" id="Phobius"/>
    </source>
</evidence>
<evidence type="ECO:0000313" key="10">
    <source>
        <dbReference type="Proteomes" id="UP000467841"/>
    </source>
</evidence>
<dbReference type="PANTHER" id="PTHR33203:SF4">
    <property type="entry name" value="F27J15.22"/>
    <property type="match status" value="1"/>
</dbReference>
<evidence type="ECO:0000256" key="7">
    <source>
        <dbReference type="ARBA" id="ARBA00023136"/>
    </source>
</evidence>
<name>A0A6D2JVU4_9BRAS</name>
<evidence type="ECO:0000256" key="6">
    <source>
        <dbReference type="ARBA" id="ARBA00022989"/>
    </source>
</evidence>
<evidence type="ECO:0000256" key="4">
    <source>
        <dbReference type="ARBA" id="ARBA00022677"/>
    </source>
</evidence>
<dbReference type="Proteomes" id="UP000467841">
    <property type="component" value="Unassembled WGS sequence"/>
</dbReference>
<evidence type="ECO:0000256" key="1">
    <source>
        <dbReference type="ARBA" id="ARBA00004141"/>
    </source>
</evidence>
<comment type="caution">
    <text evidence="9">The sequence shown here is derived from an EMBL/GenBank/DDBJ whole genome shotgun (WGS) entry which is preliminary data.</text>
</comment>
<dbReference type="GO" id="GO:0016020">
    <property type="term" value="C:membrane"/>
    <property type="evidence" value="ECO:0007669"/>
    <property type="project" value="UniProtKB-SubCell"/>
</dbReference>
<feature type="transmembrane region" description="Helical" evidence="8">
    <location>
        <begin position="135"/>
        <end position="159"/>
    </location>
</feature>
<proteinExistence type="inferred from homology"/>
<evidence type="ECO:0000256" key="2">
    <source>
        <dbReference type="ARBA" id="ARBA00004502"/>
    </source>
</evidence>
<dbReference type="GO" id="GO:0012511">
    <property type="term" value="C:monolayer-surrounded lipid storage body"/>
    <property type="evidence" value="ECO:0007669"/>
    <property type="project" value="InterPro"/>
</dbReference>